<evidence type="ECO:0000313" key="3">
    <source>
        <dbReference type="Proteomes" id="UP000295499"/>
    </source>
</evidence>
<evidence type="ECO:0000313" key="2">
    <source>
        <dbReference type="EMBL" id="TDO20926.1"/>
    </source>
</evidence>
<proteinExistence type="predicted"/>
<organism evidence="2 3">
    <name type="scientific">Pedobacter duraquae</name>
    <dbReference type="NCBI Taxonomy" id="425511"/>
    <lineage>
        <taxon>Bacteria</taxon>
        <taxon>Pseudomonadati</taxon>
        <taxon>Bacteroidota</taxon>
        <taxon>Sphingobacteriia</taxon>
        <taxon>Sphingobacteriales</taxon>
        <taxon>Sphingobacteriaceae</taxon>
        <taxon>Pedobacter</taxon>
    </lineage>
</organism>
<name>A0A4R6IGG5_9SPHI</name>
<dbReference type="InterPro" id="IPR012433">
    <property type="entry name" value="Imm11"/>
</dbReference>
<feature type="domain" description="Immunity MXAN-0049 protein" evidence="1">
    <location>
        <begin position="32"/>
        <end position="178"/>
    </location>
</feature>
<evidence type="ECO:0000259" key="1">
    <source>
        <dbReference type="Pfam" id="PF07791"/>
    </source>
</evidence>
<keyword evidence="3" id="KW-1185">Reference proteome</keyword>
<accession>A0A4R6IGG5</accession>
<dbReference type="Proteomes" id="UP000295499">
    <property type="component" value="Unassembled WGS sequence"/>
</dbReference>
<dbReference type="OrthoDB" id="7068657at2"/>
<dbReference type="EMBL" id="SNWM01000004">
    <property type="protein sequence ID" value="TDO20926.1"/>
    <property type="molecule type" value="Genomic_DNA"/>
</dbReference>
<dbReference type="Pfam" id="PF07791">
    <property type="entry name" value="Imm11"/>
    <property type="match status" value="1"/>
</dbReference>
<sequence>MYFKFLDFYKRDVSFVFNEEKSSIDVLALKSGQIVNLTEPLLFEVDKIDSYINEYDVLPTFNMPLVSGTFKKVFDDVEADLQFLDVIIEDANGKRIEDFYLMNILNVLPIMDQERSVYDIKKYGKANVMKIKKLFLISGSLKDHLIVRMQEQKSYIIVTEEFRRRYEGANLKGAQFIEEGDSIYTDI</sequence>
<dbReference type="AlphaFoldDB" id="A0A4R6IGG5"/>
<reference evidence="2 3" key="1">
    <citation type="submission" date="2019-03" db="EMBL/GenBank/DDBJ databases">
        <title>Genomic Encyclopedia of Archaeal and Bacterial Type Strains, Phase II (KMG-II): from individual species to whole genera.</title>
        <authorList>
            <person name="Goeker M."/>
        </authorList>
    </citation>
    <scope>NUCLEOTIDE SEQUENCE [LARGE SCALE GENOMIC DNA]</scope>
    <source>
        <strain evidence="2 3">DSM 19034</strain>
    </source>
</reference>
<gene>
    <name evidence="2" type="ORF">CLV32_3562</name>
</gene>
<dbReference type="RefSeq" id="WP_133557822.1">
    <property type="nucleotide sequence ID" value="NZ_SNWM01000004.1"/>
</dbReference>
<comment type="caution">
    <text evidence="2">The sequence shown here is derived from an EMBL/GenBank/DDBJ whole genome shotgun (WGS) entry which is preliminary data.</text>
</comment>
<protein>
    <recommendedName>
        <fullName evidence="1">Immunity MXAN-0049 protein domain-containing protein</fullName>
    </recommendedName>
</protein>